<dbReference type="KEGG" id="pstg:E8M01_16150"/>
<dbReference type="GO" id="GO:0016020">
    <property type="term" value="C:membrane"/>
    <property type="evidence" value="ECO:0007669"/>
    <property type="project" value="UniProtKB-SubCell"/>
</dbReference>
<dbReference type="Gene3D" id="2.10.109.10">
    <property type="entry name" value="Umud Fragment, subunit A"/>
    <property type="match status" value="1"/>
</dbReference>
<dbReference type="PROSITE" id="PS00761">
    <property type="entry name" value="SPASE_I_3"/>
    <property type="match status" value="1"/>
</dbReference>
<evidence type="ECO:0000256" key="4">
    <source>
        <dbReference type="ARBA" id="ARBA00019232"/>
    </source>
</evidence>
<dbReference type="GO" id="GO:0006465">
    <property type="term" value="P:signal peptide processing"/>
    <property type="evidence" value="ECO:0007669"/>
    <property type="project" value="InterPro"/>
</dbReference>
<evidence type="ECO:0000313" key="12">
    <source>
        <dbReference type="Proteomes" id="UP000298781"/>
    </source>
</evidence>
<dbReference type="PROSITE" id="PS00501">
    <property type="entry name" value="SPASE_I_1"/>
    <property type="match status" value="1"/>
</dbReference>
<dbReference type="InterPro" id="IPR019756">
    <property type="entry name" value="Pept_S26A_signal_pept_1_Ser-AS"/>
</dbReference>
<dbReference type="EC" id="3.4.21.89" evidence="3 8"/>
<evidence type="ECO:0000256" key="2">
    <source>
        <dbReference type="ARBA" id="ARBA00009370"/>
    </source>
</evidence>
<comment type="similarity">
    <text evidence="2 9">Belongs to the peptidase S26 family.</text>
</comment>
<dbReference type="PANTHER" id="PTHR43390:SF1">
    <property type="entry name" value="CHLOROPLAST PROCESSING PEPTIDASE"/>
    <property type="match status" value="1"/>
</dbReference>
<keyword evidence="6 8" id="KW-0378">Hydrolase</keyword>
<evidence type="ECO:0000313" key="11">
    <source>
        <dbReference type="EMBL" id="QCI65605.1"/>
    </source>
</evidence>
<evidence type="ECO:0000256" key="7">
    <source>
        <dbReference type="PIRSR" id="PIRSR600223-1"/>
    </source>
</evidence>
<comment type="catalytic activity">
    <reaction evidence="1 8">
        <text>Cleavage of hydrophobic, N-terminal signal or leader sequences from secreted and periplasmic proteins.</text>
        <dbReference type="EC" id="3.4.21.89"/>
    </reaction>
</comment>
<organism evidence="11 12">
    <name type="scientific">Phreatobacter stygius</name>
    <dbReference type="NCBI Taxonomy" id="1940610"/>
    <lineage>
        <taxon>Bacteria</taxon>
        <taxon>Pseudomonadati</taxon>
        <taxon>Pseudomonadota</taxon>
        <taxon>Alphaproteobacteria</taxon>
        <taxon>Hyphomicrobiales</taxon>
        <taxon>Phreatobacteraceae</taxon>
        <taxon>Phreatobacter</taxon>
    </lineage>
</organism>
<dbReference type="GO" id="GO:0004252">
    <property type="term" value="F:serine-type endopeptidase activity"/>
    <property type="evidence" value="ECO:0007669"/>
    <property type="project" value="InterPro"/>
</dbReference>
<dbReference type="EMBL" id="CP039690">
    <property type="protein sequence ID" value="QCI65605.1"/>
    <property type="molecule type" value="Genomic_DNA"/>
</dbReference>
<protein>
    <recommendedName>
        <fullName evidence="4 8">Signal peptidase I</fullName>
        <ecNumber evidence="3 8">3.4.21.89</ecNumber>
    </recommendedName>
</protein>
<evidence type="ECO:0000256" key="6">
    <source>
        <dbReference type="ARBA" id="ARBA00022801"/>
    </source>
</evidence>
<feature type="active site" evidence="7">
    <location>
        <position position="35"/>
    </location>
</feature>
<dbReference type="RefSeq" id="WP_136961051.1">
    <property type="nucleotide sequence ID" value="NZ_CP039690.1"/>
</dbReference>
<dbReference type="NCBIfam" id="TIGR02227">
    <property type="entry name" value="sigpep_I_bact"/>
    <property type="match status" value="1"/>
</dbReference>
<keyword evidence="5 8" id="KW-0645">Protease</keyword>
<evidence type="ECO:0000256" key="1">
    <source>
        <dbReference type="ARBA" id="ARBA00000677"/>
    </source>
</evidence>
<keyword evidence="12" id="KW-1185">Reference proteome</keyword>
<evidence type="ECO:0000256" key="3">
    <source>
        <dbReference type="ARBA" id="ARBA00013208"/>
    </source>
</evidence>
<comment type="subcellular location">
    <subcellularLocation>
        <location evidence="9">Membrane</location>
        <topology evidence="9">Single-pass type II membrane protein</topology>
    </subcellularLocation>
</comment>
<dbReference type="OrthoDB" id="9815782at2"/>
<proteinExistence type="inferred from homology"/>
<dbReference type="CDD" id="cd06530">
    <property type="entry name" value="S26_SPase_I"/>
    <property type="match status" value="1"/>
</dbReference>
<dbReference type="InterPro" id="IPR036286">
    <property type="entry name" value="LexA/Signal_pep-like_sf"/>
</dbReference>
<dbReference type="GO" id="GO:0009003">
    <property type="term" value="F:signal peptidase activity"/>
    <property type="evidence" value="ECO:0007669"/>
    <property type="project" value="UniProtKB-EC"/>
</dbReference>
<dbReference type="InterPro" id="IPR000223">
    <property type="entry name" value="Pept_S26A_signal_pept_1"/>
</dbReference>
<dbReference type="PANTHER" id="PTHR43390">
    <property type="entry name" value="SIGNAL PEPTIDASE I"/>
    <property type="match status" value="1"/>
</dbReference>
<evidence type="ECO:0000256" key="5">
    <source>
        <dbReference type="ARBA" id="ARBA00022670"/>
    </source>
</evidence>
<dbReference type="PROSITE" id="PS00760">
    <property type="entry name" value="SPASE_I_2"/>
    <property type="match status" value="1"/>
</dbReference>
<dbReference type="AlphaFoldDB" id="A0A4D7B2T9"/>
<evidence type="ECO:0000259" key="10">
    <source>
        <dbReference type="Pfam" id="PF10502"/>
    </source>
</evidence>
<dbReference type="InterPro" id="IPR019533">
    <property type="entry name" value="Peptidase_S26"/>
</dbReference>
<reference evidence="11 12" key="1">
    <citation type="submission" date="2019-04" db="EMBL/GenBank/DDBJ databases">
        <title>Phreatobacter aquaticus sp. nov.</title>
        <authorList>
            <person name="Choi A."/>
        </authorList>
    </citation>
    <scope>NUCLEOTIDE SEQUENCE [LARGE SCALE GENOMIC DNA]</scope>
    <source>
        <strain evidence="11 12">KCTC 52518</strain>
    </source>
</reference>
<feature type="domain" description="Peptidase S26" evidence="10">
    <location>
        <begin position="5"/>
        <end position="215"/>
    </location>
</feature>
<dbReference type="InterPro" id="IPR019757">
    <property type="entry name" value="Pept_S26A_signal_pept_1_Lys-AS"/>
</dbReference>
<feature type="active site" evidence="7">
    <location>
        <position position="100"/>
    </location>
</feature>
<name>A0A4D7B2T9_9HYPH</name>
<accession>A0A4D7B2T9</accession>
<evidence type="ECO:0000256" key="8">
    <source>
        <dbReference type="RuleBase" id="RU003993"/>
    </source>
</evidence>
<gene>
    <name evidence="11" type="primary">lepB</name>
    <name evidence="11" type="ORF">E8M01_16150</name>
</gene>
<dbReference type="Proteomes" id="UP000298781">
    <property type="component" value="Chromosome"/>
</dbReference>
<dbReference type="InterPro" id="IPR019758">
    <property type="entry name" value="Pept_S26A_signal_pept_1_CS"/>
</dbReference>
<dbReference type="Pfam" id="PF10502">
    <property type="entry name" value="Peptidase_S26"/>
    <property type="match status" value="1"/>
</dbReference>
<dbReference type="PRINTS" id="PR00727">
    <property type="entry name" value="LEADERPTASE"/>
</dbReference>
<evidence type="ECO:0000256" key="9">
    <source>
        <dbReference type="RuleBase" id="RU362042"/>
    </source>
</evidence>
<sequence>MSKIRDLANTIIGALAIVVVLRSFAFATYHIPSESMVPTLEVGDRVAAVKFPYGYSRFSLVGGDYLPRFPGETGRIPAAMPARGNVAVFRHPVSGEDFIKRVVGLPGDRVAIREGRVWLNGAAVPLAESGHWTYRDPSGAIVAVTAYRETLPGAEPHTILLRDRRSPMSDMAEAIVPEGRLFMLGDNRDNSSDSRFSSMGFVPVENLIGRADAILYSFASCAGEAGLRCAPRRMLERVE</sequence>
<dbReference type="SUPFAM" id="SSF51306">
    <property type="entry name" value="LexA/Signal peptidase"/>
    <property type="match status" value="1"/>
</dbReference>